<gene>
    <name evidence="1" type="ORF">CWR45_17650</name>
</gene>
<proteinExistence type="predicted"/>
<evidence type="ECO:0000313" key="1">
    <source>
        <dbReference type="EMBL" id="RDW15598.1"/>
    </source>
</evidence>
<reference evidence="2" key="1">
    <citation type="submission" date="2017-11" db="EMBL/GenBank/DDBJ databases">
        <authorList>
            <person name="Zhu W."/>
        </authorList>
    </citation>
    <scope>NUCLEOTIDE SEQUENCE [LARGE SCALE GENOMIC DNA]</scope>
    <source>
        <strain evidence="2">CAU 1051</strain>
    </source>
</reference>
<accession>A0A3D8PK31</accession>
<dbReference type="Proteomes" id="UP000256520">
    <property type="component" value="Unassembled WGS sequence"/>
</dbReference>
<name>A0A3D8PK31_9BACI</name>
<dbReference type="RefSeq" id="WP_115751160.1">
    <property type="nucleotide sequence ID" value="NZ_PIOD01000025.1"/>
</dbReference>
<keyword evidence="2" id="KW-1185">Reference proteome</keyword>
<comment type="caution">
    <text evidence="1">The sequence shown here is derived from an EMBL/GenBank/DDBJ whole genome shotgun (WGS) entry which is preliminary data.</text>
</comment>
<organism evidence="1 2">
    <name type="scientific">Oceanobacillus chungangensis</name>
    <dbReference type="NCBI Taxonomy" id="1229152"/>
    <lineage>
        <taxon>Bacteria</taxon>
        <taxon>Bacillati</taxon>
        <taxon>Bacillota</taxon>
        <taxon>Bacilli</taxon>
        <taxon>Bacillales</taxon>
        <taxon>Bacillaceae</taxon>
        <taxon>Oceanobacillus</taxon>
    </lineage>
</organism>
<dbReference type="AlphaFoldDB" id="A0A3D8PK31"/>
<dbReference type="EMBL" id="PIOD01000025">
    <property type="protein sequence ID" value="RDW15598.1"/>
    <property type="molecule type" value="Genomic_DNA"/>
</dbReference>
<evidence type="ECO:0000313" key="2">
    <source>
        <dbReference type="Proteomes" id="UP000256520"/>
    </source>
</evidence>
<protein>
    <submittedName>
        <fullName evidence="1">Uncharacterized protein</fullName>
    </submittedName>
</protein>
<sequence length="114" mass="13140">MAVEVMNNQQPVEHSKSAAASQQFLFPFLLRDGKVEAFVKKLLQTGFTFFSVSDEKQQDQFYGKLKISHRNLGTYFMPNIEPIIFPDGLDDIEGLRRFSKKMDALCRFDSSRLI</sequence>